<organism evidence="4 5">
    <name type="scientific">Reichenbachiella carrageenanivorans</name>
    <dbReference type="NCBI Taxonomy" id="2979869"/>
    <lineage>
        <taxon>Bacteria</taxon>
        <taxon>Pseudomonadati</taxon>
        <taxon>Bacteroidota</taxon>
        <taxon>Cytophagia</taxon>
        <taxon>Cytophagales</taxon>
        <taxon>Reichenbachiellaceae</taxon>
        <taxon>Reichenbachiella</taxon>
    </lineage>
</organism>
<keyword evidence="3" id="KW-0732">Signal</keyword>
<keyword evidence="1" id="KW-0479">Metal-binding</keyword>
<evidence type="ECO:0000256" key="2">
    <source>
        <dbReference type="ARBA" id="ARBA00022801"/>
    </source>
</evidence>
<dbReference type="RefSeq" id="WP_263050648.1">
    <property type="nucleotide sequence ID" value="NZ_CP106735.1"/>
</dbReference>
<gene>
    <name evidence="4" type="ORF">N7E81_16230</name>
</gene>
<evidence type="ECO:0000256" key="3">
    <source>
        <dbReference type="SAM" id="SignalP"/>
    </source>
</evidence>
<evidence type="ECO:0000313" key="4">
    <source>
        <dbReference type="EMBL" id="UXX78904.1"/>
    </source>
</evidence>
<accession>A0ABY6CZN9</accession>
<dbReference type="Proteomes" id="UP001062165">
    <property type="component" value="Chromosome"/>
</dbReference>
<keyword evidence="2" id="KW-0378">Hydrolase</keyword>
<feature type="signal peptide" evidence="3">
    <location>
        <begin position="1"/>
        <end position="21"/>
    </location>
</feature>
<feature type="chain" id="PRO_5046250653" evidence="3">
    <location>
        <begin position="22"/>
        <end position="672"/>
    </location>
</feature>
<dbReference type="InterPro" id="IPR039461">
    <property type="entry name" value="Peptidase_M49"/>
</dbReference>
<dbReference type="PANTHER" id="PTHR23422:SF11">
    <property type="entry name" value="DIPEPTIDYL PEPTIDASE 3"/>
    <property type="match status" value="1"/>
</dbReference>
<protein>
    <submittedName>
        <fullName evidence="4">Dipeptidyl peptidase 3</fullName>
    </submittedName>
</protein>
<evidence type="ECO:0000313" key="5">
    <source>
        <dbReference type="Proteomes" id="UP001062165"/>
    </source>
</evidence>
<dbReference type="PANTHER" id="PTHR23422">
    <property type="entry name" value="DIPEPTIDYL PEPTIDASE III-RELATED"/>
    <property type="match status" value="1"/>
</dbReference>
<proteinExistence type="predicted"/>
<name>A0ABY6CZN9_9BACT</name>
<dbReference type="EMBL" id="CP106735">
    <property type="protein sequence ID" value="UXX78904.1"/>
    <property type="molecule type" value="Genomic_DNA"/>
</dbReference>
<dbReference type="Gene3D" id="3.30.540.30">
    <property type="match status" value="1"/>
</dbReference>
<reference evidence="4" key="1">
    <citation type="submission" date="2022-10" db="EMBL/GenBank/DDBJ databases">
        <title>Comparative genomics and taxonomic characterization of three novel marine species of genus Reichenbachiella exhibiting antioxidant and polysaccharide degradation activities.</title>
        <authorList>
            <person name="Muhammad N."/>
            <person name="Lee Y.-J."/>
            <person name="Ko J."/>
            <person name="Kim S.-G."/>
        </authorList>
    </citation>
    <scope>NUCLEOTIDE SEQUENCE</scope>
    <source>
        <strain evidence="4">Wsw4-B4</strain>
    </source>
</reference>
<keyword evidence="5" id="KW-1185">Reference proteome</keyword>
<sequence length="672" mass="76099">MRKKLAYLLLIPLAWACTPSAKEEQTTEETDNFVWQTEQFADLKMIRYQVPGFDKLSLDQKKLVYYLTQAGLSGRDIIWDQNYRHNLTIRTALENIVRNYTGDKNSDEWKHFLVYTKRVWFSNGIHHHYSMAKIEPEFGQEYFQSLLSATNTTLDEEIIQVIFDPVIDNKKVNLNPEKGLLTGSATNFYDADITAEEVDAFYAQITDKNAEEPISYGLNSKLIRDENGQLREEIWKSGGMYGSAIDQIISWLEKATTVAENDAQKKGFELLIEYYKTGSLKTWDDYNVVWAAATAGDIDYINGFVEVYNDPKGYRGSYESIIQINDFDASARMKVLSENAQWFEDNSPIMDEHKKENVVGVSYKVVNVAGEAGDASPSTPIGVNLPNANWIRAKHGSKSVSLGNIIDAYDKGGSSGLTAEFSYNEAELERAKKHGEIGDKMHTALHEVIGHASGRINPGVGTPKETLKNYASTIEEGRADLVGLYFLMDNKLVELGLIESLEVGKEEYDGYIRNGMMSQLRRLKLGEDIEEAHMRNRAWVSAWAYEQGQADNVIERKQKEGNTYFVINDYQKLREIFGRLLRETQRMKSEGDYEAAKALVEGYGVKVDPELHQEVLNRTAKLKGAPYGGFINPELVPIMDESGNITDITVTYPDDFAKQMLGYSEKYAFLTK</sequence>
<dbReference type="Pfam" id="PF03571">
    <property type="entry name" value="Peptidase_M49"/>
    <property type="match status" value="2"/>
</dbReference>
<evidence type="ECO:0000256" key="1">
    <source>
        <dbReference type="ARBA" id="ARBA00022723"/>
    </source>
</evidence>